<dbReference type="Gene3D" id="1.20.1050.10">
    <property type="match status" value="1"/>
</dbReference>
<organism evidence="3 4">
    <name type="scientific">Tumidithrix elongata BACA0141</name>
    <dbReference type="NCBI Taxonomy" id="2716417"/>
    <lineage>
        <taxon>Bacteria</taxon>
        <taxon>Bacillati</taxon>
        <taxon>Cyanobacteriota</taxon>
        <taxon>Cyanophyceae</taxon>
        <taxon>Pseudanabaenales</taxon>
        <taxon>Pseudanabaenaceae</taxon>
        <taxon>Tumidithrix</taxon>
        <taxon>Tumidithrix elongata</taxon>
    </lineage>
</organism>
<dbReference type="SUPFAM" id="SSF52833">
    <property type="entry name" value="Thioredoxin-like"/>
    <property type="match status" value="1"/>
</dbReference>
<evidence type="ECO:0000259" key="1">
    <source>
        <dbReference type="PROSITE" id="PS50404"/>
    </source>
</evidence>
<dbReference type="InterPro" id="IPR010987">
    <property type="entry name" value="Glutathione-S-Trfase_C-like"/>
</dbReference>
<dbReference type="InterPro" id="IPR036282">
    <property type="entry name" value="Glutathione-S-Trfase_C_sf"/>
</dbReference>
<proteinExistence type="predicted"/>
<accession>A0AAW9Q1Y2</accession>
<sequence length="208" mass="24403">MSLPILYSFRRCPYAIRARMALRYAAIEYELREVSLKNKPAEMLAISPKGTTPVLQLTDGRVLEESLDIMEWAVEQHDPDRWNHLLEISRLLGKKLITINDLEFKQALDRYKYANRFPEATQETYRSQAETFLQTLESLLSQHAFLLGDRISLADIAIFPFIRQFAQVDLEWFQSTSYNHLQQWLSGHEHSMLFQEVMQKVPVWVPKS</sequence>
<keyword evidence="4" id="KW-1185">Reference proteome</keyword>
<dbReference type="CDD" id="cd03060">
    <property type="entry name" value="GST_N_Omega_like"/>
    <property type="match status" value="1"/>
</dbReference>
<dbReference type="RefSeq" id="WP_330483060.1">
    <property type="nucleotide sequence ID" value="NZ_JAZBJZ010000022.1"/>
</dbReference>
<protein>
    <submittedName>
        <fullName evidence="3">Glutathione S-transferase</fullName>
    </submittedName>
</protein>
<dbReference type="Pfam" id="PF13417">
    <property type="entry name" value="GST_N_3"/>
    <property type="match status" value="1"/>
</dbReference>
<dbReference type="InterPro" id="IPR050983">
    <property type="entry name" value="GST_Omega/HSP26"/>
</dbReference>
<dbReference type="SUPFAM" id="SSF47616">
    <property type="entry name" value="GST C-terminal domain-like"/>
    <property type="match status" value="1"/>
</dbReference>
<dbReference type="InterPro" id="IPR040079">
    <property type="entry name" value="Glutathione_S-Trfase"/>
</dbReference>
<name>A0AAW9Q1Y2_9CYAN</name>
<dbReference type="PANTHER" id="PTHR43968:SF6">
    <property type="entry name" value="GLUTATHIONE S-TRANSFERASE OMEGA"/>
    <property type="match status" value="1"/>
</dbReference>
<dbReference type="PROSITE" id="PS50404">
    <property type="entry name" value="GST_NTER"/>
    <property type="match status" value="1"/>
</dbReference>
<dbReference type="PROSITE" id="PS50405">
    <property type="entry name" value="GST_CTER"/>
    <property type="match status" value="1"/>
</dbReference>
<dbReference type="AlphaFoldDB" id="A0AAW9Q1Y2"/>
<dbReference type="GO" id="GO:0005737">
    <property type="term" value="C:cytoplasm"/>
    <property type="evidence" value="ECO:0007669"/>
    <property type="project" value="TreeGrafter"/>
</dbReference>
<comment type="caution">
    <text evidence="3">The sequence shown here is derived from an EMBL/GenBank/DDBJ whole genome shotgun (WGS) entry which is preliminary data.</text>
</comment>
<evidence type="ECO:0000313" key="3">
    <source>
        <dbReference type="EMBL" id="MEE3716631.1"/>
    </source>
</evidence>
<feature type="domain" description="GST N-terminal" evidence="1">
    <location>
        <begin position="2"/>
        <end position="81"/>
    </location>
</feature>
<evidence type="ECO:0000313" key="4">
    <source>
        <dbReference type="Proteomes" id="UP001333818"/>
    </source>
</evidence>
<gene>
    <name evidence="3" type="ORF">V2H45_07730</name>
</gene>
<dbReference type="SFLD" id="SFLDG00358">
    <property type="entry name" value="Main_(cytGST)"/>
    <property type="match status" value="1"/>
</dbReference>
<reference evidence="3" key="1">
    <citation type="submission" date="2024-01" db="EMBL/GenBank/DDBJ databases">
        <title>Bank of Algae and Cyanobacteria of the Azores (BACA) strain genomes.</title>
        <authorList>
            <person name="Luz R."/>
            <person name="Cordeiro R."/>
            <person name="Fonseca A."/>
            <person name="Goncalves V."/>
        </authorList>
    </citation>
    <scope>NUCLEOTIDE SEQUENCE</scope>
    <source>
        <strain evidence="3">BACA0141</strain>
    </source>
</reference>
<dbReference type="EMBL" id="JAZBJZ010000022">
    <property type="protein sequence ID" value="MEE3716631.1"/>
    <property type="molecule type" value="Genomic_DNA"/>
</dbReference>
<dbReference type="Proteomes" id="UP001333818">
    <property type="component" value="Unassembled WGS sequence"/>
</dbReference>
<evidence type="ECO:0000259" key="2">
    <source>
        <dbReference type="PROSITE" id="PS50405"/>
    </source>
</evidence>
<dbReference type="Pfam" id="PF13410">
    <property type="entry name" value="GST_C_2"/>
    <property type="match status" value="1"/>
</dbReference>
<dbReference type="CDD" id="cd03196">
    <property type="entry name" value="GST_C_5"/>
    <property type="match status" value="1"/>
</dbReference>
<dbReference type="PANTHER" id="PTHR43968">
    <property type="match status" value="1"/>
</dbReference>
<dbReference type="Gene3D" id="3.40.30.10">
    <property type="entry name" value="Glutaredoxin"/>
    <property type="match status" value="1"/>
</dbReference>
<feature type="domain" description="GST C-terminal" evidence="2">
    <location>
        <begin position="86"/>
        <end position="208"/>
    </location>
</feature>
<dbReference type="SFLD" id="SFLDS00019">
    <property type="entry name" value="Glutathione_Transferase_(cytos"/>
    <property type="match status" value="1"/>
</dbReference>
<dbReference type="InterPro" id="IPR036249">
    <property type="entry name" value="Thioredoxin-like_sf"/>
</dbReference>
<dbReference type="InterPro" id="IPR004045">
    <property type="entry name" value="Glutathione_S-Trfase_N"/>
</dbReference>